<sequence length="74" mass="8460">MKRLDKELVTREKVFTEIKGYIDEFGISPTVRELVKLVGVKSPATIQRHIDGLVESGKIIRESNKPRTIRIGRI</sequence>
<evidence type="ECO:0000313" key="2">
    <source>
        <dbReference type="EMBL" id="MBC5997665.1"/>
    </source>
</evidence>
<protein>
    <submittedName>
        <fullName evidence="2">Transcriptional regulator</fullName>
    </submittedName>
</protein>
<organism evidence="2 3">
    <name type="scientific">Romboutsia faecis</name>
    <dbReference type="NCBI Taxonomy" id="2764597"/>
    <lineage>
        <taxon>Bacteria</taxon>
        <taxon>Bacillati</taxon>
        <taxon>Bacillota</taxon>
        <taxon>Clostridia</taxon>
        <taxon>Peptostreptococcales</taxon>
        <taxon>Peptostreptococcaceae</taxon>
        <taxon>Romboutsia</taxon>
    </lineage>
</organism>
<proteinExistence type="predicted"/>
<reference evidence="2 3" key="1">
    <citation type="submission" date="2020-08" db="EMBL/GenBank/DDBJ databases">
        <authorList>
            <person name="Liu C."/>
            <person name="Sun Q."/>
        </authorList>
    </citation>
    <scope>NUCLEOTIDE SEQUENCE [LARGE SCALE GENOMIC DNA]</scope>
    <source>
        <strain evidence="2 3">NSJ-18</strain>
    </source>
</reference>
<dbReference type="Gene3D" id="1.10.10.10">
    <property type="entry name" value="Winged helix-like DNA-binding domain superfamily/Winged helix DNA-binding domain"/>
    <property type="match status" value="1"/>
</dbReference>
<dbReference type="Pfam" id="PF01726">
    <property type="entry name" value="LexA_DNA_bind"/>
    <property type="match status" value="1"/>
</dbReference>
<evidence type="ECO:0000259" key="1">
    <source>
        <dbReference type="Pfam" id="PF01726"/>
    </source>
</evidence>
<name>A0ABR7JRX1_9FIRM</name>
<keyword evidence="3" id="KW-1185">Reference proteome</keyword>
<dbReference type="InterPro" id="IPR036388">
    <property type="entry name" value="WH-like_DNA-bd_sf"/>
</dbReference>
<gene>
    <name evidence="2" type="ORF">H8923_12900</name>
</gene>
<feature type="domain" description="LexA repressor DNA-binding" evidence="1">
    <location>
        <begin position="12"/>
        <end position="68"/>
    </location>
</feature>
<accession>A0ABR7JRX1</accession>
<dbReference type="SUPFAM" id="SSF46785">
    <property type="entry name" value="Winged helix' DNA-binding domain"/>
    <property type="match status" value="1"/>
</dbReference>
<dbReference type="Proteomes" id="UP000609849">
    <property type="component" value="Unassembled WGS sequence"/>
</dbReference>
<comment type="caution">
    <text evidence="2">The sequence shown here is derived from an EMBL/GenBank/DDBJ whole genome shotgun (WGS) entry which is preliminary data.</text>
</comment>
<dbReference type="InterPro" id="IPR036390">
    <property type="entry name" value="WH_DNA-bd_sf"/>
</dbReference>
<dbReference type="RefSeq" id="WP_153972383.1">
    <property type="nucleotide sequence ID" value="NZ_JACRWE010000006.1"/>
</dbReference>
<dbReference type="InterPro" id="IPR006199">
    <property type="entry name" value="LexA_DNA-bd_dom"/>
</dbReference>
<evidence type="ECO:0000313" key="3">
    <source>
        <dbReference type="Proteomes" id="UP000609849"/>
    </source>
</evidence>
<dbReference type="EMBL" id="JACRWE010000006">
    <property type="protein sequence ID" value="MBC5997665.1"/>
    <property type="molecule type" value="Genomic_DNA"/>
</dbReference>